<name>I9NRX5_9FIRM</name>
<dbReference type="RefSeq" id="WP_007956524.1">
    <property type="nucleotide sequence ID" value="NZ_CP010978.1"/>
</dbReference>
<feature type="compositionally biased region" description="Basic and acidic residues" evidence="1">
    <location>
        <begin position="1"/>
        <end position="11"/>
    </location>
</feature>
<protein>
    <submittedName>
        <fullName evidence="2">Uncharacterized protein</fullName>
    </submittedName>
</protein>
<evidence type="ECO:0000256" key="1">
    <source>
        <dbReference type="SAM" id="MobiDB-lite"/>
    </source>
</evidence>
<sequence length="40" mass="4712">MGEKHPDRTNEWNKQQQALKNMKTTTISSKDSKEEKKAHQ</sequence>
<dbReference type="AlphaFoldDB" id="I9NRX5"/>
<evidence type="ECO:0000313" key="3">
    <source>
        <dbReference type="Proteomes" id="UP000005361"/>
    </source>
</evidence>
<accession>I9NRX5</accession>
<gene>
    <name evidence="2" type="ORF">JBW_02273</name>
</gene>
<dbReference type="HOGENOM" id="CLU_3293875_0_0_9"/>
<feature type="compositionally biased region" description="Basic and acidic residues" evidence="1">
    <location>
        <begin position="30"/>
        <end position="40"/>
    </location>
</feature>
<dbReference type="Proteomes" id="UP000005361">
    <property type="component" value="Chromosome"/>
</dbReference>
<evidence type="ECO:0000313" key="2">
    <source>
        <dbReference type="EMBL" id="AJQ27619.1"/>
    </source>
</evidence>
<reference evidence="2 3" key="1">
    <citation type="journal article" date="2015" name="Genome Announc.">
        <title>Complete Genome Sequence of Pelosinus fermentans JBW45, a Member of a Remarkably Competitive Group of Negativicutes in the Firmicutes Phylum.</title>
        <authorList>
            <person name="De Leon K.B."/>
            <person name="Utturkar S.M."/>
            <person name="Camilleri L.B."/>
            <person name="Elias D.A."/>
            <person name="Arkin A.P."/>
            <person name="Fields M.W."/>
            <person name="Brown S.D."/>
            <person name="Wall J.D."/>
        </authorList>
    </citation>
    <scope>NUCLEOTIDE SEQUENCE [LARGE SCALE GENOMIC DNA]</scope>
    <source>
        <strain evidence="2 3">JBW45</strain>
    </source>
</reference>
<proteinExistence type="predicted"/>
<feature type="region of interest" description="Disordered" evidence="1">
    <location>
        <begin position="1"/>
        <end position="40"/>
    </location>
</feature>
<feature type="compositionally biased region" description="Polar residues" evidence="1">
    <location>
        <begin position="12"/>
        <end position="29"/>
    </location>
</feature>
<dbReference type="EMBL" id="CP010978">
    <property type="protein sequence ID" value="AJQ27619.1"/>
    <property type="molecule type" value="Genomic_DNA"/>
</dbReference>
<organism evidence="2 3">
    <name type="scientific">Pelosinus fermentans JBW45</name>
    <dbReference type="NCBI Taxonomy" id="1192197"/>
    <lineage>
        <taxon>Bacteria</taxon>
        <taxon>Bacillati</taxon>
        <taxon>Bacillota</taxon>
        <taxon>Negativicutes</taxon>
        <taxon>Selenomonadales</taxon>
        <taxon>Sporomusaceae</taxon>
        <taxon>Pelosinus</taxon>
    </lineage>
</organism>
<dbReference type="KEGG" id="pft:JBW_02273"/>
<reference evidence="3" key="2">
    <citation type="submission" date="2015-02" db="EMBL/GenBank/DDBJ databases">
        <title>Complete Genome Sequence of Pelosinus fermentans JBW45.</title>
        <authorList>
            <person name="De Leon K.B."/>
            <person name="Utturkar S.M."/>
            <person name="Camilleri L.B."/>
            <person name="Arkin A.P."/>
            <person name="Fields M.W."/>
            <person name="Brown S.D."/>
            <person name="Wall J.D."/>
        </authorList>
    </citation>
    <scope>NUCLEOTIDE SEQUENCE [LARGE SCALE GENOMIC DNA]</scope>
    <source>
        <strain evidence="3">JBW45</strain>
    </source>
</reference>